<keyword evidence="5" id="KW-0547">Nucleotide-binding</keyword>
<organism evidence="9 10">
    <name type="scientific">Thermobacillus xylanilyticus</name>
    <dbReference type="NCBI Taxonomy" id="76633"/>
    <lineage>
        <taxon>Bacteria</taxon>
        <taxon>Bacillati</taxon>
        <taxon>Bacillota</taxon>
        <taxon>Bacilli</taxon>
        <taxon>Bacillales</taxon>
        <taxon>Paenibacillaceae</taxon>
        <taxon>Thermobacillus</taxon>
    </lineage>
</organism>
<evidence type="ECO:0000256" key="1">
    <source>
        <dbReference type="ARBA" id="ARBA00006479"/>
    </source>
</evidence>
<dbReference type="EC" id="2.7.1.2" evidence="2"/>
<dbReference type="InterPro" id="IPR043129">
    <property type="entry name" value="ATPase_NBD"/>
</dbReference>
<keyword evidence="7" id="KW-0067">ATP-binding</keyword>
<dbReference type="RefSeq" id="WP_015256261.1">
    <property type="nucleotide sequence ID" value="NZ_CAJRAY010000069.1"/>
</dbReference>
<evidence type="ECO:0000256" key="7">
    <source>
        <dbReference type="ARBA" id="ARBA00022840"/>
    </source>
</evidence>
<evidence type="ECO:0000256" key="8">
    <source>
        <dbReference type="ARBA" id="ARBA00032386"/>
    </source>
</evidence>
<accession>A0ABM8V614</accession>
<keyword evidence="6" id="KW-0418">Kinase</keyword>
<sequence>MSGKLYVGLDVGGTAIKAGVCSEDGKLLHTFEGPTENEKGSDRVMANMAQYARTVVEQMSASWDDVEGVGLGVPGFLDIQNGVLLTSPNLVLRNAPLKSYLSEQLGKPVLINNDANVAALGEAWGGAGRGVSDCVMYTLGTGVGGGIIIGGRIVVGFNAMAGELGHIAIVPDLEAIQCGCGKKGCLETVSSATGIIRMAKDAVARGDLAPLAGLDTITAKDVFDAAKAGNETAARIVQRAAHYLGKSMALVSVVVNPQRFIIGGGVAKAGEYLFEQIREAYFKHALEAASKGVEIVPAELGNNAGVVGAAGLILRS</sequence>
<dbReference type="InterPro" id="IPR049874">
    <property type="entry name" value="ROK_cs"/>
</dbReference>
<dbReference type="InterPro" id="IPR000600">
    <property type="entry name" value="ROK"/>
</dbReference>
<dbReference type="PANTHER" id="PTHR18964">
    <property type="entry name" value="ROK (REPRESSOR, ORF, KINASE) FAMILY"/>
    <property type="match status" value="1"/>
</dbReference>
<dbReference type="Pfam" id="PF00480">
    <property type="entry name" value="ROK"/>
    <property type="match status" value="1"/>
</dbReference>
<evidence type="ECO:0000256" key="2">
    <source>
        <dbReference type="ARBA" id="ARBA00012323"/>
    </source>
</evidence>
<name>A0ABM8V614_THEXY</name>
<evidence type="ECO:0000256" key="3">
    <source>
        <dbReference type="ARBA" id="ARBA00014701"/>
    </source>
</evidence>
<evidence type="ECO:0000313" key="9">
    <source>
        <dbReference type="EMBL" id="CAG5089809.1"/>
    </source>
</evidence>
<protein>
    <recommendedName>
        <fullName evidence="3">Glucokinase</fullName>
        <ecNumber evidence="2">2.7.1.2</ecNumber>
    </recommendedName>
    <alternativeName>
        <fullName evidence="8">Glucose kinase</fullName>
    </alternativeName>
</protein>
<dbReference type="NCBIfam" id="TIGR00744">
    <property type="entry name" value="ROK_glcA_fam"/>
    <property type="match status" value="1"/>
</dbReference>
<dbReference type="PROSITE" id="PS01125">
    <property type="entry name" value="ROK"/>
    <property type="match status" value="1"/>
</dbReference>
<evidence type="ECO:0000256" key="6">
    <source>
        <dbReference type="ARBA" id="ARBA00022777"/>
    </source>
</evidence>
<dbReference type="SUPFAM" id="SSF53067">
    <property type="entry name" value="Actin-like ATPase domain"/>
    <property type="match status" value="1"/>
</dbReference>
<comment type="similarity">
    <text evidence="1">Belongs to the ROK (NagC/XylR) family.</text>
</comment>
<reference evidence="9 10" key="1">
    <citation type="submission" date="2021-04" db="EMBL/GenBank/DDBJ databases">
        <authorList>
            <person name="Rakotoarivonina H."/>
        </authorList>
    </citation>
    <scope>NUCLEOTIDE SEQUENCE [LARGE SCALE GENOMIC DNA]</scope>
    <source>
        <strain evidence="9 10">XE</strain>
    </source>
</reference>
<dbReference type="GO" id="GO:0004340">
    <property type="term" value="F:glucokinase activity"/>
    <property type="evidence" value="ECO:0007669"/>
    <property type="project" value="UniProtKB-EC"/>
</dbReference>
<evidence type="ECO:0000256" key="5">
    <source>
        <dbReference type="ARBA" id="ARBA00022741"/>
    </source>
</evidence>
<keyword evidence="4 9" id="KW-0808">Transferase</keyword>
<dbReference type="PANTHER" id="PTHR18964:SF149">
    <property type="entry name" value="BIFUNCTIONAL UDP-N-ACETYLGLUCOSAMINE 2-EPIMERASE_N-ACETYLMANNOSAMINE KINASE"/>
    <property type="match status" value="1"/>
</dbReference>
<comment type="caution">
    <text evidence="9">The sequence shown here is derived from an EMBL/GenBank/DDBJ whole genome shotgun (WGS) entry which is preliminary data.</text>
</comment>
<dbReference type="Proteomes" id="UP000681526">
    <property type="component" value="Unassembled WGS sequence"/>
</dbReference>
<evidence type="ECO:0000256" key="4">
    <source>
        <dbReference type="ARBA" id="ARBA00022679"/>
    </source>
</evidence>
<evidence type="ECO:0000313" key="10">
    <source>
        <dbReference type="Proteomes" id="UP000681526"/>
    </source>
</evidence>
<dbReference type="EMBL" id="CAJRAY010000069">
    <property type="protein sequence ID" value="CAG5089809.1"/>
    <property type="molecule type" value="Genomic_DNA"/>
</dbReference>
<gene>
    <name evidence="9" type="primary">txxe 1888-glcK1</name>
    <name evidence="9" type="ORF">TXXE_13455</name>
</gene>
<proteinExistence type="inferred from homology"/>
<keyword evidence="10" id="KW-1185">Reference proteome</keyword>
<dbReference type="InterPro" id="IPR004654">
    <property type="entry name" value="ROK_glcA"/>
</dbReference>
<dbReference type="Gene3D" id="3.30.420.40">
    <property type="match status" value="2"/>
</dbReference>